<evidence type="ECO:0000259" key="7">
    <source>
        <dbReference type="PROSITE" id="PS50217"/>
    </source>
</evidence>
<evidence type="ECO:0000256" key="4">
    <source>
        <dbReference type="ARBA" id="ARBA00023242"/>
    </source>
</evidence>
<feature type="compositionally biased region" description="Polar residues" evidence="6">
    <location>
        <begin position="113"/>
        <end position="122"/>
    </location>
</feature>
<dbReference type="InterPro" id="IPR046347">
    <property type="entry name" value="bZIP_sf"/>
</dbReference>
<dbReference type="GO" id="GO:0003700">
    <property type="term" value="F:DNA-binding transcription factor activity"/>
    <property type="evidence" value="ECO:0007669"/>
    <property type="project" value="InterPro"/>
</dbReference>
<feature type="compositionally biased region" description="Low complexity" evidence="6">
    <location>
        <begin position="1"/>
        <end position="38"/>
    </location>
</feature>
<evidence type="ECO:0000256" key="2">
    <source>
        <dbReference type="ARBA" id="ARBA00023015"/>
    </source>
</evidence>
<dbReference type="AlphaFoldDB" id="A0AAV5S5S0"/>
<evidence type="ECO:0000313" key="8">
    <source>
        <dbReference type="EMBL" id="GMM58920.1"/>
    </source>
</evidence>
<feature type="coiled-coil region" evidence="5">
    <location>
        <begin position="341"/>
        <end position="368"/>
    </location>
</feature>
<gene>
    <name evidence="8" type="ORF">DAKH74_055370</name>
</gene>
<dbReference type="InterPro" id="IPR004827">
    <property type="entry name" value="bZIP"/>
</dbReference>
<accession>A0AAV5S5S0</accession>
<organism evidence="8 9">
    <name type="scientific">Maudiozyma humilis</name>
    <name type="common">Sour dough yeast</name>
    <name type="synonym">Kazachstania humilis</name>
    <dbReference type="NCBI Taxonomy" id="51915"/>
    <lineage>
        <taxon>Eukaryota</taxon>
        <taxon>Fungi</taxon>
        <taxon>Dikarya</taxon>
        <taxon>Ascomycota</taxon>
        <taxon>Saccharomycotina</taxon>
        <taxon>Saccharomycetes</taxon>
        <taxon>Saccharomycetales</taxon>
        <taxon>Saccharomycetaceae</taxon>
        <taxon>Maudiozyma</taxon>
    </lineage>
</organism>
<dbReference type="InterPro" id="IPR021755">
    <property type="entry name" value="TF_Aft1_HRA"/>
</dbReference>
<evidence type="ECO:0000256" key="6">
    <source>
        <dbReference type="SAM" id="MobiDB-lite"/>
    </source>
</evidence>
<evidence type="ECO:0000256" key="3">
    <source>
        <dbReference type="ARBA" id="ARBA00023163"/>
    </source>
</evidence>
<dbReference type="InterPro" id="IPR051027">
    <property type="entry name" value="bZIP_transcription_factors"/>
</dbReference>
<dbReference type="EMBL" id="BTGD01000025">
    <property type="protein sequence ID" value="GMM58920.1"/>
    <property type="molecule type" value="Genomic_DNA"/>
</dbReference>
<evidence type="ECO:0000256" key="1">
    <source>
        <dbReference type="ARBA" id="ARBA00004123"/>
    </source>
</evidence>
<dbReference type="Proteomes" id="UP001377567">
    <property type="component" value="Unassembled WGS sequence"/>
</dbReference>
<feature type="compositionally biased region" description="Polar residues" evidence="6">
    <location>
        <begin position="46"/>
        <end position="55"/>
    </location>
</feature>
<keyword evidence="3" id="KW-0804">Transcription</keyword>
<keyword evidence="2" id="KW-0805">Transcription regulation</keyword>
<evidence type="ECO:0000256" key="5">
    <source>
        <dbReference type="SAM" id="Coils"/>
    </source>
</evidence>
<dbReference type="GO" id="GO:0005634">
    <property type="term" value="C:nucleus"/>
    <property type="evidence" value="ECO:0007669"/>
    <property type="project" value="UniProtKB-SubCell"/>
</dbReference>
<feature type="region of interest" description="Disordered" evidence="6">
    <location>
        <begin position="237"/>
        <end position="325"/>
    </location>
</feature>
<dbReference type="Gene3D" id="1.20.5.170">
    <property type="match status" value="1"/>
</dbReference>
<name>A0AAV5S5S0_MAUHU</name>
<dbReference type="Pfam" id="PF11786">
    <property type="entry name" value="Aft1_HRA"/>
    <property type="match status" value="1"/>
</dbReference>
<feature type="compositionally biased region" description="Low complexity" evidence="6">
    <location>
        <begin position="270"/>
        <end position="309"/>
    </location>
</feature>
<feature type="region of interest" description="Disordered" evidence="6">
    <location>
        <begin position="418"/>
        <end position="446"/>
    </location>
</feature>
<dbReference type="SMART" id="SM00338">
    <property type="entry name" value="BRLZ"/>
    <property type="match status" value="1"/>
</dbReference>
<protein>
    <submittedName>
        <fullName evidence="8">Sko1 protein</fullName>
    </submittedName>
</protein>
<sequence>MVSDATPGSTSIGSGASGVSATATASSSGAPTGAPATSLNLEPNPFEQSFASTKKAQGPGPGPGPVPGPNTLPMGMSLPMSLPMRAPSSLASVLPGGTANGATRGTTNGRGSISASPSTTSLLYPPQRPVIHSPPMLTPGGSRRLPPLPSPGGTVPQGAVPQGVSGTAGSPGFLAYLPRTGLTPNESSIRSGLTPGALGGGAGYPLLPGLGGSVFQGGGVHLPAGLQGSAVPAAVPAGVPGGVPPHGGAPLKKEGSGDAGAPKKARRTGKAAAASAATAATSPAVTVKTESPSGTGTATTTTTASTASDEAAEDAALTPAEKESKRKEFLERNRVAASKFRKRKKEYIKRLEEDVRFYEEEYADMAGLLLQLAAVNPVQPPASGQPPLLDLVEQAVRKGDAQGALQILEHTRQAVRHTRLFQRGGTNPLQADEQRQGSTKRQRNAK</sequence>
<dbReference type="SUPFAM" id="SSF57959">
    <property type="entry name" value="Leucine zipper domain"/>
    <property type="match status" value="1"/>
</dbReference>
<dbReference type="PANTHER" id="PTHR19304">
    <property type="entry name" value="CYCLIC-AMP RESPONSE ELEMENT BINDING PROTEIN"/>
    <property type="match status" value="1"/>
</dbReference>
<dbReference type="Pfam" id="PF00170">
    <property type="entry name" value="bZIP_1"/>
    <property type="match status" value="1"/>
</dbReference>
<comment type="caution">
    <text evidence="8">The sequence shown here is derived from an EMBL/GenBank/DDBJ whole genome shotgun (WGS) entry which is preliminary data.</text>
</comment>
<dbReference type="Pfam" id="PF11785">
    <property type="entry name" value="Aft1_OSA"/>
    <property type="match status" value="1"/>
</dbReference>
<keyword evidence="9" id="KW-1185">Reference proteome</keyword>
<evidence type="ECO:0000313" key="9">
    <source>
        <dbReference type="Proteomes" id="UP001377567"/>
    </source>
</evidence>
<feature type="compositionally biased region" description="Low complexity" evidence="6">
    <location>
        <begin position="72"/>
        <end position="84"/>
    </location>
</feature>
<dbReference type="InterPro" id="IPR020956">
    <property type="entry name" value="TF_Aft1_OSM"/>
</dbReference>
<reference evidence="8 9" key="1">
    <citation type="journal article" date="2023" name="Elife">
        <title>Identification of key yeast species and microbe-microbe interactions impacting larval growth of Drosophila in the wild.</title>
        <authorList>
            <person name="Mure A."/>
            <person name="Sugiura Y."/>
            <person name="Maeda R."/>
            <person name="Honda K."/>
            <person name="Sakurai N."/>
            <person name="Takahashi Y."/>
            <person name="Watada M."/>
            <person name="Katoh T."/>
            <person name="Gotoh A."/>
            <person name="Gotoh Y."/>
            <person name="Taniguchi I."/>
            <person name="Nakamura K."/>
            <person name="Hayashi T."/>
            <person name="Katayama T."/>
            <person name="Uemura T."/>
            <person name="Hattori Y."/>
        </authorList>
    </citation>
    <scope>NUCLEOTIDE SEQUENCE [LARGE SCALE GENOMIC DNA]</scope>
    <source>
        <strain evidence="8 9">KH-74</strain>
    </source>
</reference>
<comment type="subcellular location">
    <subcellularLocation>
        <location evidence="1">Nucleus</location>
    </subcellularLocation>
</comment>
<feature type="compositionally biased region" description="Pro residues" evidence="6">
    <location>
        <begin position="60"/>
        <end position="70"/>
    </location>
</feature>
<dbReference type="PROSITE" id="PS50217">
    <property type="entry name" value="BZIP"/>
    <property type="match status" value="1"/>
</dbReference>
<keyword evidence="5" id="KW-0175">Coiled coil</keyword>
<dbReference type="CDD" id="cd14687">
    <property type="entry name" value="bZIP_ATF2"/>
    <property type="match status" value="1"/>
</dbReference>
<proteinExistence type="predicted"/>
<feature type="region of interest" description="Disordered" evidence="6">
    <location>
        <begin position="1"/>
        <end position="166"/>
    </location>
</feature>
<feature type="domain" description="BZIP" evidence="7">
    <location>
        <begin position="323"/>
        <end position="372"/>
    </location>
</feature>
<keyword evidence="4" id="KW-0539">Nucleus</keyword>
<feature type="compositionally biased region" description="Low complexity" evidence="6">
    <location>
        <begin position="96"/>
        <end position="111"/>
    </location>
</feature>